<organism evidence="2 3">
    <name type="scientific">Legionella lytica</name>
    <dbReference type="NCBI Taxonomy" id="96232"/>
    <lineage>
        <taxon>Bacteria</taxon>
        <taxon>Pseudomonadati</taxon>
        <taxon>Pseudomonadota</taxon>
        <taxon>Gammaproteobacteria</taxon>
        <taxon>Legionellales</taxon>
        <taxon>Legionellaceae</taxon>
        <taxon>Legionella</taxon>
    </lineage>
</organism>
<reference evidence="2 3" key="1">
    <citation type="submission" date="2024-08" db="EMBL/GenBank/DDBJ databases">
        <title>Draft Genome Sequence of Legionella lytica strain DSB2004, Isolated From a Fire Sprinkler System.</title>
        <authorList>
            <person name="Everhart A.D."/>
            <person name="Kidane D.T."/>
            <person name="Farone A.L."/>
            <person name="Farone M.B."/>
        </authorList>
    </citation>
    <scope>NUCLEOTIDE SEQUENCE [LARGE SCALE GENOMIC DNA]</scope>
    <source>
        <strain evidence="2 3">DSB2004</strain>
    </source>
</reference>
<accession>A0ABW8D5S3</accession>
<protein>
    <submittedName>
        <fullName evidence="2">Adenylate/guanylate cyclase domain-containing protein</fullName>
    </submittedName>
</protein>
<dbReference type="RefSeq" id="WP_400186866.1">
    <property type="nucleotide sequence ID" value="NZ_JBGORX010000001.1"/>
</dbReference>
<comment type="caution">
    <text evidence="2">The sequence shown here is derived from an EMBL/GenBank/DDBJ whole genome shotgun (WGS) entry which is preliminary data.</text>
</comment>
<evidence type="ECO:0000313" key="3">
    <source>
        <dbReference type="Proteomes" id="UP001615550"/>
    </source>
</evidence>
<dbReference type="Gene3D" id="3.30.70.1230">
    <property type="entry name" value="Nucleotide cyclase"/>
    <property type="match status" value="1"/>
</dbReference>
<keyword evidence="1" id="KW-0472">Membrane</keyword>
<keyword evidence="1" id="KW-1133">Transmembrane helix</keyword>
<dbReference type="SUPFAM" id="SSF55073">
    <property type="entry name" value="Nucleotide cyclase"/>
    <property type="match status" value="1"/>
</dbReference>
<proteinExistence type="predicted"/>
<name>A0ABW8D5S3_9GAMM</name>
<evidence type="ECO:0000256" key="1">
    <source>
        <dbReference type="SAM" id="Phobius"/>
    </source>
</evidence>
<evidence type="ECO:0000313" key="2">
    <source>
        <dbReference type="EMBL" id="MFJ1268043.1"/>
    </source>
</evidence>
<dbReference type="Proteomes" id="UP001615550">
    <property type="component" value="Unassembled WGS sequence"/>
</dbReference>
<keyword evidence="1" id="KW-0812">Transmembrane</keyword>
<dbReference type="EMBL" id="JBGORX010000001">
    <property type="protein sequence ID" value="MFJ1268043.1"/>
    <property type="molecule type" value="Genomic_DNA"/>
</dbReference>
<feature type="transmembrane region" description="Helical" evidence="1">
    <location>
        <begin position="74"/>
        <end position="92"/>
    </location>
</feature>
<keyword evidence="3" id="KW-1185">Reference proteome</keyword>
<sequence>MIKMLFASLAYIVKVVRVTLLFFVLLLIVSFGSHFIDNPDQYTTLMKVTNWVQQVSKPLLSQIKLIIPYKFHGIDFSLLIFAALLLLLANFCESFREKCMNIISKQKERKAYYEWRNQMSHVVSKEKMSEMDSKFAALSTTKSSDRKQLLKEFAELKSKLDNMGQQLAFLAIDVVDSTGMKRHEDKHLAAYDFDRYNAFVDSCLKEHGVVKYAKTPDGIMSCFRTVDNAVGAAVCLLDRLKSFNKNEKKIKQDFLIRCGINAGFVYVDDDTPLEHVSDRVIDIAGHMQKYAKPNCINIAATAIEPLKNRIGFNETTDVIDEQKVYEWRENKASPP</sequence>
<dbReference type="InterPro" id="IPR029787">
    <property type="entry name" value="Nucleotide_cyclase"/>
</dbReference>
<gene>
    <name evidence="2" type="ORF">ACD661_05700</name>
</gene>